<organism evidence="1">
    <name type="scientific">termite gut metagenome</name>
    <dbReference type="NCBI Taxonomy" id="433724"/>
    <lineage>
        <taxon>unclassified sequences</taxon>
        <taxon>metagenomes</taxon>
        <taxon>organismal metagenomes</taxon>
    </lineage>
</organism>
<gene>
    <name evidence="1" type="ORF">EZS27_025229</name>
</gene>
<protein>
    <recommendedName>
        <fullName evidence="2">ATPase</fullName>
    </recommendedName>
</protein>
<proteinExistence type="predicted"/>
<dbReference type="PANTHER" id="PTHR33295:SF20">
    <property type="entry name" value="ATPASE"/>
    <property type="match status" value="1"/>
</dbReference>
<reference evidence="1" key="1">
    <citation type="submission" date="2019-03" db="EMBL/GenBank/DDBJ databases">
        <title>Single cell metagenomics reveals metabolic interactions within the superorganism composed of flagellate Streblomastix strix and complex community of Bacteroidetes bacteria on its surface.</title>
        <authorList>
            <person name="Treitli S.C."/>
            <person name="Kolisko M."/>
            <person name="Husnik F."/>
            <person name="Keeling P."/>
            <person name="Hampl V."/>
        </authorList>
    </citation>
    <scope>NUCLEOTIDE SEQUENCE</scope>
    <source>
        <strain evidence="1">STM</strain>
    </source>
</reference>
<comment type="caution">
    <text evidence="1">The sequence shown here is derived from an EMBL/GenBank/DDBJ whole genome shotgun (WGS) entry which is preliminary data.</text>
</comment>
<dbReference type="EMBL" id="SNRY01002335">
    <property type="protein sequence ID" value="KAA6325576.1"/>
    <property type="molecule type" value="Genomic_DNA"/>
</dbReference>
<evidence type="ECO:0008006" key="2">
    <source>
        <dbReference type="Google" id="ProtNLM"/>
    </source>
</evidence>
<name>A0A5J4QUU8_9ZZZZ</name>
<accession>A0A5J4QUU8</accession>
<dbReference type="AlphaFoldDB" id="A0A5J4QUU8"/>
<dbReference type="PANTHER" id="PTHR33295">
    <property type="entry name" value="ATPASE"/>
    <property type="match status" value="1"/>
</dbReference>
<evidence type="ECO:0000313" key="1">
    <source>
        <dbReference type="EMBL" id="KAA6325576.1"/>
    </source>
</evidence>
<sequence>MHLIRLGYTVYVGNIENLEIDFVGQKLQERIYVQVCYPLDAEKTRNRELASLLKTGDNFPKYIVTLDDFSLGITPEGIKIVHLRDFLFYRNFLN</sequence>